<feature type="domain" description="CW-type" evidence="5">
    <location>
        <begin position="674"/>
        <end position="735"/>
    </location>
</feature>
<feature type="compositionally biased region" description="Low complexity" evidence="4">
    <location>
        <begin position="83"/>
        <end position="93"/>
    </location>
</feature>
<feature type="region of interest" description="Disordered" evidence="4">
    <location>
        <begin position="123"/>
        <end position="370"/>
    </location>
</feature>
<feature type="compositionally biased region" description="Low complexity" evidence="4">
    <location>
        <begin position="162"/>
        <end position="184"/>
    </location>
</feature>
<evidence type="ECO:0000256" key="3">
    <source>
        <dbReference type="ARBA" id="ARBA00022833"/>
    </source>
</evidence>
<dbReference type="Gene3D" id="3.30.40.100">
    <property type="match status" value="2"/>
</dbReference>
<feature type="compositionally biased region" description="Basic residues" evidence="4">
    <location>
        <begin position="350"/>
        <end position="360"/>
    </location>
</feature>
<feature type="compositionally biased region" description="Polar residues" evidence="4">
    <location>
        <begin position="202"/>
        <end position="216"/>
    </location>
</feature>
<feature type="compositionally biased region" description="Low complexity" evidence="4">
    <location>
        <begin position="514"/>
        <end position="531"/>
    </location>
</feature>
<protein>
    <recommendedName>
        <fullName evidence="5">CW-type domain-containing protein</fullName>
    </recommendedName>
</protein>
<dbReference type="PANTHER" id="PTHR15999">
    <property type="entry name" value="ZINC FINGER CW-TYPE PWWP DOMAIN PROTEIN 1"/>
    <property type="match status" value="1"/>
</dbReference>
<dbReference type="PANTHER" id="PTHR15999:SF2">
    <property type="entry name" value="ZINC FINGER CW-TYPE PWWP DOMAIN PROTEIN 1"/>
    <property type="match status" value="1"/>
</dbReference>
<accession>A0A7S4EQJ0</accession>
<feature type="region of interest" description="Disordered" evidence="4">
    <location>
        <begin position="83"/>
        <end position="106"/>
    </location>
</feature>
<feature type="compositionally biased region" description="Basic residues" evidence="4">
    <location>
        <begin position="305"/>
        <end position="316"/>
    </location>
</feature>
<proteinExistence type="predicted"/>
<feature type="domain" description="CW-type" evidence="5">
    <location>
        <begin position="572"/>
        <end position="625"/>
    </location>
</feature>
<feature type="compositionally biased region" description="Acidic residues" evidence="4">
    <location>
        <begin position="472"/>
        <end position="483"/>
    </location>
</feature>
<dbReference type="InterPro" id="IPR042778">
    <property type="entry name" value="ZCWPW1/ZCWPW2"/>
</dbReference>
<name>A0A7S4EQJ0_9STRA</name>
<keyword evidence="1" id="KW-0479">Metal-binding</keyword>
<feature type="compositionally biased region" description="Basic residues" evidence="4">
    <location>
        <begin position="498"/>
        <end position="510"/>
    </location>
</feature>
<organism evidence="6">
    <name type="scientific">Pseudo-nitzschia australis</name>
    <dbReference type="NCBI Taxonomy" id="44445"/>
    <lineage>
        <taxon>Eukaryota</taxon>
        <taxon>Sar</taxon>
        <taxon>Stramenopiles</taxon>
        <taxon>Ochrophyta</taxon>
        <taxon>Bacillariophyta</taxon>
        <taxon>Bacillariophyceae</taxon>
        <taxon>Bacillariophycidae</taxon>
        <taxon>Bacillariales</taxon>
        <taxon>Bacillariaceae</taxon>
        <taxon>Pseudo-nitzschia</taxon>
    </lineage>
</organism>
<dbReference type="PROSITE" id="PS51050">
    <property type="entry name" value="ZF_CW"/>
    <property type="match status" value="2"/>
</dbReference>
<evidence type="ECO:0000259" key="5">
    <source>
        <dbReference type="PROSITE" id="PS51050"/>
    </source>
</evidence>
<keyword evidence="2" id="KW-0863">Zinc-finger</keyword>
<evidence type="ECO:0000313" key="6">
    <source>
        <dbReference type="EMBL" id="CAE0728447.1"/>
    </source>
</evidence>
<dbReference type="Pfam" id="PF07496">
    <property type="entry name" value="zf-CW"/>
    <property type="match status" value="2"/>
</dbReference>
<reference evidence="6" key="1">
    <citation type="submission" date="2021-01" db="EMBL/GenBank/DDBJ databases">
        <authorList>
            <person name="Corre E."/>
            <person name="Pelletier E."/>
            <person name="Niang G."/>
            <person name="Scheremetjew M."/>
            <person name="Finn R."/>
            <person name="Kale V."/>
            <person name="Holt S."/>
            <person name="Cochrane G."/>
            <person name="Meng A."/>
            <person name="Brown T."/>
            <person name="Cohen L."/>
        </authorList>
    </citation>
    <scope>NUCLEOTIDE SEQUENCE</scope>
    <source>
        <strain evidence="6">10249 10 AB</strain>
    </source>
</reference>
<gene>
    <name evidence="6" type="ORF">PAUS00366_LOCUS21231</name>
</gene>
<dbReference type="InterPro" id="IPR011124">
    <property type="entry name" value="Znf_CW"/>
</dbReference>
<feature type="region of interest" description="Disordered" evidence="4">
    <location>
        <begin position="456"/>
        <end position="533"/>
    </location>
</feature>
<evidence type="ECO:0000256" key="1">
    <source>
        <dbReference type="ARBA" id="ARBA00022723"/>
    </source>
</evidence>
<feature type="compositionally biased region" description="Polar residues" evidence="4">
    <location>
        <begin position="137"/>
        <end position="157"/>
    </location>
</feature>
<evidence type="ECO:0000256" key="2">
    <source>
        <dbReference type="ARBA" id="ARBA00022771"/>
    </source>
</evidence>
<feature type="compositionally biased region" description="Basic and acidic residues" evidence="4">
    <location>
        <begin position="16"/>
        <end position="35"/>
    </location>
</feature>
<feature type="region of interest" description="Disordered" evidence="4">
    <location>
        <begin position="1"/>
        <end position="71"/>
    </location>
</feature>
<sequence>MADTTEINANGSSENNDGKPEKFTSETTTETKGEAKNIVAADAPSKPSDKEGGEVTPKETIGASAKTSAPAISMPASTAAFSAASAASKDAVAPPISLSKASSSAVEAPILTTMQKSIEKPKIPTVAVVSKPPARAPSNSSDGSSHTMAKASISNATVGKFPKAAKATASSKTTPAKSGTTTTPYPRIVSNDSKTKAVTKEAATSSKTTPAKSGTTPKAKGPVVPSSVATSATKAKTPSGLVVPSKVKSSYPTIPKAGKASGNKTTAKITLKNLVNAKGPPKKTLKKNLEAAAGAPKLVMSGTKSLKKGARKKRKNAGPDEPEEKGDPSVLKKVKKIKRKKEKEEEKKPDKSKKPRKQPKKPSTSSTTATINYVDQFLQPTVMSAAQLAVQEQMRKALEEDQYSANGSIVDTDTDDEDSQFMYKGQLIRLDRAHLLQITKKYNWLGEASGNGSLVSTVLPSRGSGASKDSDANDQDDGDEEEGILNADGTTNNSGTSMKKKPSRSKKKGRNQYTNRNSTNNTSGSGTNSSGFRIDGTTVKGYDIGNPKCVNVVEKGMDTERDEGSIFGQTTGSSQFTWVECDKCKKWRRLRGIVDERKLPPKWYCTMNKNDPERARCSAPEEEYEASHTPESAADARTRKHLRVWVRRLQCNEQYESRLPTLTRGKKRSVASSSKEPHEWIRCCNPSCGKWRAILRIMDAKQNVIDRTCNGEWYCVMNTWDEKTASCAAPQENLPAVGCPPWVMQDEN</sequence>
<dbReference type="EMBL" id="HBIX01032185">
    <property type="protein sequence ID" value="CAE0728447.1"/>
    <property type="molecule type" value="Transcribed_RNA"/>
</dbReference>
<keyword evidence="3" id="KW-0862">Zinc</keyword>
<feature type="compositionally biased region" description="Polar residues" evidence="4">
    <location>
        <begin position="227"/>
        <end position="236"/>
    </location>
</feature>
<evidence type="ECO:0000256" key="4">
    <source>
        <dbReference type="SAM" id="MobiDB-lite"/>
    </source>
</evidence>
<feature type="compositionally biased region" description="Basic and acidic residues" evidence="4">
    <location>
        <begin position="47"/>
        <end position="57"/>
    </location>
</feature>
<dbReference type="AlphaFoldDB" id="A0A7S4EQJ0"/>
<feature type="compositionally biased region" description="Polar residues" evidence="4">
    <location>
        <begin position="1"/>
        <end position="15"/>
    </location>
</feature>
<feature type="region of interest" description="Disordered" evidence="4">
    <location>
        <begin position="616"/>
        <end position="635"/>
    </location>
</feature>
<dbReference type="GO" id="GO:0008270">
    <property type="term" value="F:zinc ion binding"/>
    <property type="evidence" value="ECO:0007669"/>
    <property type="project" value="UniProtKB-KW"/>
</dbReference>
<feature type="compositionally biased region" description="Basic residues" evidence="4">
    <location>
        <begin position="332"/>
        <end position="341"/>
    </location>
</feature>